<dbReference type="Proteomes" id="UP001570846">
    <property type="component" value="Unassembled WGS sequence"/>
</dbReference>
<evidence type="ECO:0000313" key="1">
    <source>
        <dbReference type="EMBL" id="KAA6431142.1"/>
    </source>
</evidence>
<keyword evidence="4" id="KW-1185">Reference proteome</keyword>
<evidence type="ECO:0000313" key="2">
    <source>
        <dbReference type="EMBL" id="MFA1772298.1"/>
    </source>
</evidence>
<comment type="caution">
    <text evidence="1">The sequence shown here is derived from an EMBL/GenBank/DDBJ whole genome shotgun (WGS) entry which is preliminary data.</text>
</comment>
<dbReference type="EMBL" id="VKKZ01000024">
    <property type="protein sequence ID" value="KAA6431142.1"/>
    <property type="molecule type" value="Genomic_DNA"/>
</dbReference>
<dbReference type="Proteomes" id="UP000323866">
    <property type="component" value="Unassembled WGS sequence"/>
</dbReference>
<dbReference type="EMBL" id="JBGOGF010000007">
    <property type="protein sequence ID" value="MFA1772298.1"/>
    <property type="molecule type" value="Genomic_DNA"/>
</dbReference>
<evidence type="ECO:0000313" key="4">
    <source>
        <dbReference type="Proteomes" id="UP001570846"/>
    </source>
</evidence>
<organism evidence="1 3">
    <name type="scientific">Rufibacter glacialis</name>
    <dbReference type="NCBI Taxonomy" id="1259555"/>
    <lineage>
        <taxon>Bacteria</taxon>
        <taxon>Pseudomonadati</taxon>
        <taxon>Bacteroidota</taxon>
        <taxon>Cytophagia</taxon>
        <taxon>Cytophagales</taxon>
        <taxon>Hymenobacteraceae</taxon>
        <taxon>Rufibacter</taxon>
    </lineage>
</organism>
<protein>
    <submittedName>
        <fullName evidence="1">Uncharacterized protein</fullName>
    </submittedName>
</protein>
<reference evidence="2 4" key="3">
    <citation type="submission" date="2024-08" db="EMBL/GenBank/DDBJ databases">
        <authorList>
            <person name="Wei W."/>
        </authorList>
    </citation>
    <scope>NUCLEOTIDE SEQUENCE [LARGE SCALE GENOMIC DNA]</scope>
    <source>
        <strain evidence="2 4">XU2</strain>
    </source>
</reference>
<dbReference type="AlphaFoldDB" id="A0A5M8Q9A4"/>
<dbReference type="RefSeq" id="WP_149100170.1">
    <property type="nucleotide sequence ID" value="NZ_BMMG01000007.1"/>
</dbReference>
<gene>
    <name evidence="2" type="ORF">ACD591_13440</name>
    <name evidence="1" type="ORF">FOE74_18785</name>
</gene>
<dbReference type="OrthoDB" id="703597at2"/>
<reference evidence="1 3" key="1">
    <citation type="submission" date="2019-07" db="EMBL/GenBank/DDBJ databases">
        <authorList>
            <person name="Qu J.-H."/>
        </authorList>
    </citation>
    <scope>NUCLEOTIDE SEQUENCE [LARGE SCALE GENOMIC DNA]</scope>
    <source>
        <strain evidence="1 3">MDT1-10-3</strain>
    </source>
</reference>
<reference evidence="1 3" key="2">
    <citation type="submission" date="2019-09" db="EMBL/GenBank/DDBJ databases">
        <title>A bacterium isolated from glacier soil.</title>
        <authorList>
            <person name="Liu Q."/>
        </authorList>
    </citation>
    <scope>NUCLEOTIDE SEQUENCE [LARGE SCALE GENOMIC DNA]</scope>
    <source>
        <strain evidence="1 3">MDT1-10-3</strain>
    </source>
</reference>
<proteinExistence type="predicted"/>
<sequence length="129" mass="14936">MQDLDFPVNFTFEKFTFANRLQVTDVKGQAIYFVKQVHEDEFSESSLLNIDPFIDEVKIFRDSSAAEALYIMKAVPWKDFTASFGFMDKDGQVLGYVARSTWVPELAAHYHIFDKHLQKVFIVREGLAM</sequence>
<accession>A0A5M8Q9A4</accession>
<name>A0A5M8Q9A4_9BACT</name>
<evidence type="ECO:0000313" key="3">
    <source>
        <dbReference type="Proteomes" id="UP000323866"/>
    </source>
</evidence>